<keyword evidence="1" id="KW-0472">Membrane</keyword>
<name>A0A8H6RSE0_9PEZI</name>
<sequence length="268" mass="30340">MATTSKRKIPMQVLVLSPPRTGTLTMSTALTKLLGAPIYHGYLLMENTPPGKFWLKCVEAKYEGKGKVYGREEFDAGLGEFAGVTDVPSCFLWRELMDAYPEAKVVLVNRDYEAWSKSFEYTVITNGVFHWGTYIVVWLEPLIGTFAATMCQKQLLGYFNARNPREILANMEAVHSRHYNDIREACKSTPGRLLEMTIDEDWKPLCEFFGKEMPDEPFPNMNERAVQQSKSDRHRREKVIEGVVSAVKYVAVPLAGIALAVVLYRNAS</sequence>
<gene>
    <name evidence="2" type="ORF">HII31_02623</name>
</gene>
<dbReference type="Gene3D" id="3.40.50.300">
    <property type="entry name" value="P-loop containing nucleotide triphosphate hydrolases"/>
    <property type="match status" value="1"/>
</dbReference>
<evidence type="ECO:0008006" key="4">
    <source>
        <dbReference type="Google" id="ProtNLM"/>
    </source>
</evidence>
<dbReference type="OrthoDB" id="3650349at2759"/>
<dbReference type="PANTHER" id="PTHR36978">
    <property type="entry name" value="P-LOOP CONTAINING NUCLEOTIDE TRIPHOSPHATE HYDROLASE"/>
    <property type="match status" value="1"/>
</dbReference>
<dbReference type="PANTHER" id="PTHR36978:SF4">
    <property type="entry name" value="P-LOOP CONTAINING NUCLEOSIDE TRIPHOSPHATE HYDROLASE PROTEIN"/>
    <property type="match status" value="1"/>
</dbReference>
<keyword evidence="3" id="KW-1185">Reference proteome</keyword>
<keyword evidence="1" id="KW-1133">Transmembrane helix</keyword>
<dbReference type="EMBL" id="JABCIY010000032">
    <property type="protein sequence ID" value="KAF7195997.1"/>
    <property type="molecule type" value="Genomic_DNA"/>
</dbReference>
<reference evidence="2" key="1">
    <citation type="submission" date="2020-04" db="EMBL/GenBank/DDBJ databases">
        <title>Draft genome resource of the tomato pathogen Pseudocercospora fuligena.</title>
        <authorList>
            <person name="Zaccaron A."/>
        </authorList>
    </citation>
    <scope>NUCLEOTIDE SEQUENCE</scope>
    <source>
        <strain evidence="2">PF001</strain>
    </source>
</reference>
<evidence type="ECO:0000313" key="2">
    <source>
        <dbReference type="EMBL" id="KAF7195997.1"/>
    </source>
</evidence>
<dbReference type="Proteomes" id="UP000660729">
    <property type="component" value="Unassembled WGS sequence"/>
</dbReference>
<protein>
    <recommendedName>
        <fullName evidence="4">P-loop containing nucleoside triphosphate hydrolase protein</fullName>
    </recommendedName>
</protein>
<evidence type="ECO:0000313" key="3">
    <source>
        <dbReference type="Proteomes" id="UP000660729"/>
    </source>
</evidence>
<accession>A0A8H6RSE0</accession>
<dbReference type="Pfam" id="PF17784">
    <property type="entry name" value="Sulfotransfer_4"/>
    <property type="match status" value="1"/>
</dbReference>
<feature type="transmembrane region" description="Helical" evidence="1">
    <location>
        <begin position="239"/>
        <end position="264"/>
    </location>
</feature>
<evidence type="ECO:0000256" key="1">
    <source>
        <dbReference type="SAM" id="Phobius"/>
    </source>
</evidence>
<dbReference type="InterPro" id="IPR040632">
    <property type="entry name" value="Sulfotransfer_4"/>
</dbReference>
<keyword evidence="1" id="KW-0812">Transmembrane</keyword>
<proteinExistence type="predicted"/>
<comment type="caution">
    <text evidence="2">The sequence shown here is derived from an EMBL/GenBank/DDBJ whole genome shotgun (WGS) entry which is preliminary data.</text>
</comment>
<dbReference type="SUPFAM" id="SSF52540">
    <property type="entry name" value="P-loop containing nucleoside triphosphate hydrolases"/>
    <property type="match status" value="1"/>
</dbReference>
<organism evidence="2 3">
    <name type="scientific">Pseudocercospora fuligena</name>
    <dbReference type="NCBI Taxonomy" id="685502"/>
    <lineage>
        <taxon>Eukaryota</taxon>
        <taxon>Fungi</taxon>
        <taxon>Dikarya</taxon>
        <taxon>Ascomycota</taxon>
        <taxon>Pezizomycotina</taxon>
        <taxon>Dothideomycetes</taxon>
        <taxon>Dothideomycetidae</taxon>
        <taxon>Mycosphaerellales</taxon>
        <taxon>Mycosphaerellaceae</taxon>
        <taxon>Pseudocercospora</taxon>
    </lineage>
</organism>
<dbReference type="InterPro" id="IPR027417">
    <property type="entry name" value="P-loop_NTPase"/>
</dbReference>
<dbReference type="AlphaFoldDB" id="A0A8H6RSE0"/>